<dbReference type="PRINTS" id="PR00061">
    <property type="entry name" value="RIBOSOMALL19"/>
</dbReference>
<evidence type="ECO:0000256" key="5">
    <source>
        <dbReference type="SAM" id="MobiDB-lite"/>
    </source>
</evidence>
<comment type="caution">
    <text evidence="6">The sequence shown here is derived from an EMBL/GenBank/DDBJ whole genome shotgun (WGS) entry which is preliminary data.</text>
</comment>
<dbReference type="PANTHER" id="PTHR15680:SF9">
    <property type="entry name" value="LARGE RIBOSOMAL SUBUNIT PROTEIN BL19M"/>
    <property type="match status" value="1"/>
</dbReference>
<dbReference type="SUPFAM" id="SSF50104">
    <property type="entry name" value="Translation proteins SH3-like domain"/>
    <property type="match status" value="1"/>
</dbReference>
<comment type="similarity">
    <text evidence="1">Belongs to the bacterial ribosomal protein bL19 family.</text>
</comment>
<reference evidence="6 7" key="1">
    <citation type="submission" date="2024-02" db="EMBL/GenBank/DDBJ databases">
        <authorList>
            <person name="Chen Y."/>
            <person name="Shah S."/>
            <person name="Dougan E. K."/>
            <person name="Thang M."/>
            <person name="Chan C."/>
        </authorList>
    </citation>
    <scope>NUCLEOTIDE SEQUENCE [LARGE SCALE GENOMIC DNA]</scope>
</reference>
<evidence type="ECO:0000256" key="3">
    <source>
        <dbReference type="ARBA" id="ARBA00023274"/>
    </source>
</evidence>
<dbReference type="Gene3D" id="2.30.30.790">
    <property type="match status" value="1"/>
</dbReference>
<name>A0ABP0JII9_9DINO</name>
<organism evidence="6 7">
    <name type="scientific">Durusdinium trenchii</name>
    <dbReference type="NCBI Taxonomy" id="1381693"/>
    <lineage>
        <taxon>Eukaryota</taxon>
        <taxon>Sar</taxon>
        <taxon>Alveolata</taxon>
        <taxon>Dinophyceae</taxon>
        <taxon>Suessiales</taxon>
        <taxon>Symbiodiniaceae</taxon>
        <taxon>Durusdinium</taxon>
    </lineage>
</organism>
<dbReference type="PANTHER" id="PTHR15680">
    <property type="entry name" value="RIBOSOMAL PROTEIN L19"/>
    <property type="match status" value="1"/>
</dbReference>
<dbReference type="GO" id="GO:0005840">
    <property type="term" value="C:ribosome"/>
    <property type="evidence" value="ECO:0007669"/>
    <property type="project" value="UniProtKB-KW"/>
</dbReference>
<dbReference type="InterPro" id="IPR008991">
    <property type="entry name" value="Translation_prot_SH3-like_sf"/>
</dbReference>
<accession>A0ABP0JII9</accession>
<dbReference type="Pfam" id="PF01245">
    <property type="entry name" value="Ribosomal_L19"/>
    <property type="match status" value="1"/>
</dbReference>
<keyword evidence="7" id="KW-1185">Reference proteome</keyword>
<evidence type="ECO:0000256" key="1">
    <source>
        <dbReference type="ARBA" id="ARBA00005781"/>
    </source>
</evidence>
<keyword evidence="2 6" id="KW-0689">Ribosomal protein</keyword>
<sequence>MLRLTGLWTGPGRPAARSLQSLGCAAVTRRWLRERARPSRASEKVFTVESPAGKNWPPMDQVGNPMTPERCREIMHHLHLQEIEKMKQQRSFTMPSVRPGDLVEVKYELSRSQQTFAVFQGFCVSVRNKYLNSGFVLKNTYDGVGVEQLVPKYSPRVLGVRVIQPLQPRTPNVDTRPWTRNYRYRWHYFVRGKYSWGKRLRWRFHTPQLPGIMSLEPKIRRELANLRHRYQMQRAEAKLPPYIFPGPYHITRRQTRVISAERYRRMLIYAWDERQMRAAKKKRLADKQKWGTYRINKEEGTPALSELPSYHPLMDNLPK</sequence>
<evidence type="ECO:0000256" key="2">
    <source>
        <dbReference type="ARBA" id="ARBA00022980"/>
    </source>
</evidence>
<dbReference type="InterPro" id="IPR038657">
    <property type="entry name" value="Ribosomal_bL19_sf"/>
</dbReference>
<proteinExistence type="inferred from homology"/>
<feature type="region of interest" description="Disordered" evidence="5">
    <location>
        <begin position="42"/>
        <end position="61"/>
    </location>
</feature>
<evidence type="ECO:0000313" key="7">
    <source>
        <dbReference type="Proteomes" id="UP001642464"/>
    </source>
</evidence>
<evidence type="ECO:0000313" key="6">
    <source>
        <dbReference type="EMBL" id="CAK9014153.1"/>
    </source>
</evidence>
<gene>
    <name evidence="6" type="ORF">SCF082_LOCUS12230</name>
</gene>
<protein>
    <recommendedName>
        <fullName evidence="4">50S ribosomal protein L19, chloroplastic</fullName>
    </recommendedName>
</protein>
<dbReference type="InterPro" id="IPR001857">
    <property type="entry name" value="Ribosomal_bL19"/>
</dbReference>
<dbReference type="Proteomes" id="UP001642464">
    <property type="component" value="Unassembled WGS sequence"/>
</dbReference>
<keyword evidence="3" id="KW-0687">Ribonucleoprotein</keyword>
<dbReference type="EMBL" id="CAXAMM010007435">
    <property type="protein sequence ID" value="CAK9014153.1"/>
    <property type="molecule type" value="Genomic_DNA"/>
</dbReference>
<evidence type="ECO:0000256" key="4">
    <source>
        <dbReference type="ARBA" id="ARBA00035376"/>
    </source>
</evidence>